<comment type="caution">
    <text evidence="1">The sequence shown here is derived from an EMBL/GenBank/DDBJ whole genome shotgun (WGS) entry which is preliminary data.</text>
</comment>
<protein>
    <submittedName>
        <fullName evidence="1">Uncharacterized protein</fullName>
    </submittedName>
</protein>
<dbReference type="RefSeq" id="WP_233721996.1">
    <property type="nucleotide sequence ID" value="NZ_JAJUWU010000034.1"/>
</dbReference>
<dbReference type="Proteomes" id="UP001139035">
    <property type="component" value="Unassembled WGS sequence"/>
</dbReference>
<accession>A0A9X1T6R7</accession>
<reference evidence="1" key="1">
    <citation type="submission" date="2022-01" db="EMBL/GenBank/DDBJ databases">
        <title>Jiella avicenniae sp. nov., a novel endophytic bacterium isolated from bark of Avicennia marina.</title>
        <authorList>
            <person name="Tuo L."/>
        </authorList>
    </citation>
    <scope>NUCLEOTIDE SEQUENCE</scope>
    <source>
        <strain evidence="1">CBK1P-4</strain>
    </source>
</reference>
<dbReference type="AlphaFoldDB" id="A0A9X1T6R7"/>
<gene>
    <name evidence="1" type="ORF">LZD57_23335</name>
</gene>
<evidence type="ECO:0000313" key="1">
    <source>
        <dbReference type="EMBL" id="MCE7030926.1"/>
    </source>
</evidence>
<sequence length="446" mass="48964">MPDQNYADVLTLRNLQITQGFPTFLEKILGSVLEKESEKSEVGPCLTNLAGRPRGPRSLFKRCGQARHYDAFVAGTTTLNHRAIGIVCDTIVSPALGTTVANELRSAHRAYFRVNDALNTKNIPYRAPRSLSRDTVESTLHAELGGRDELIKLTTDPKAFYDGVIVKIQGLAASNHQSRGIKLADSVVRVLFDERIQRLDHLDDYAFSAIVSSTARIGGWTAQHVGQMDWFSKFLAITESQSKTGDRTAIFCYYMLKSLSQTLSIYQTGRPVDSRNYASDAIEAILSLPPGALGYTQEYDAPIFMNAAGMLMLTNQGLSSRPRKNHDGTALDYIDHAIRLDEAAYGALDPSNRVSMMAHKARGYAADGAIQKAYDVLDETTASFQKLHVSHRSRYSELNLSMATAYVKAVSGDKTANDELIKAQNCAIALGDTTRLKFILSGLGLN</sequence>
<proteinExistence type="predicted"/>
<dbReference type="EMBL" id="JAJUWU010000034">
    <property type="protein sequence ID" value="MCE7030926.1"/>
    <property type="molecule type" value="Genomic_DNA"/>
</dbReference>
<name>A0A9X1T6R7_9HYPH</name>
<keyword evidence="2" id="KW-1185">Reference proteome</keyword>
<organism evidence="1 2">
    <name type="scientific">Jiella avicenniae</name>
    <dbReference type="NCBI Taxonomy" id="2907202"/>
    <lineage>
        <taxon>Bacteria</taxon>
        <taxon>Pseudomonadati</taxon>
        <taxon>Pseudomonadota</taxon>
        <taxon>Alphaproteobacteria</taxon>
        <taxon>Hyphomicrobiales</taxon>
        <taxon>Aurantimonadaceae</taxon>
        <taxon>Jiella</taxon>
    </lineage>
</organism>
<evidence type="ECO:0000313" key="2">
    <source>
        <dbReference type="Proteomes" id="UP001139035"/>
    </source>
</evidence>